<evidence type="ECO:0000259" key="6">
    <source>
        <dbReference type="SMART" id="SM00385"/>
    </source>
</evidence>
<evidence type="ECO:0000256" key="1">
    <source>
        <dbReference type="ARBA" id="ARBA00022618"/>
    </source>
</evidence>
<dbReference type="SMART" id="SM00385">
    <property type="entry name" value="CYCLIN"/>
    <property type="match status" value="2"/>
</dbReference>
<evidence type="ECO:0000259" key="7">
    <source>
        <dbReference type="SMART" id="SM01332"/>
    </source>
</evidence>
<evidence type="ECO:0000256" key="4">
    <source>
        <dbReference type="RuleBase" id="RU000383"/>
    </source>
</evidence>
<feature type="compositionally biased region" description="Polar residues" evidence="5">
    <location>
        <begin position="134"/>
        <end position="146"/>
    </location>
</feature>
<dbReference type="EMBL" id="JARQZJ010000034">
    <property type="protein sequence ID" value="KAK9875844.1"/>
    <property type="molecule type" value="Genomic_DNA"/>
</dbReference>
<evidence type="ECO:0000256" key="3">
    <source>
        <dbReference type="ARBA" id="ARBA00023306"/>
    </source>
</evidence>
<evidence type="ECO:0008006" key="10">
    <source>
        <dbReference type="Google" id="ProtNLM"/>
    </source>
</evidence>
<feature type="domain" description="Cyclin-like" evidence="6">
    <location>
        <begin position="216"/>
        <end position="300"/>
    </location>
</feature>
<dbReference type="InterPro" id="IPR004367">
    <property type="entry name" value="Cyclin_C-dom"/>
</dbReference>
<feature type="domain" description="Cyclin C-terminal" evidence="7">
    <location>
        <begin position="309"/>
        <end position="427"/>
    </location>
</feature>
<organism evidence="8 9">
    <name type="scientific">Henosepilachna vigintioctopunctata</name>
    <dbReference type="NCBI Taxonomy" id="420089"/>
    <lineage>
        <taxon>Eukaryota</taxon>
        <taxon>Metazoa</taxon>
        <taxon>Ecdysozoa</taxon>
        <taxon>Arthropoda</taxon>
        <taxon>Hexapoda</taxon>
        <taxon>Insecta</taxon>
        <taxon>Pterygota</taxon>
        <taxon>Neoptera</taxon>
        <taxon>Endopterygota</taxon>
        <taxon>Coleoptera</taxon>
        <taxon>Polyphaga</taxon>
        <taxon>Cucujiformia</taxon>
        <taxon>Coccinelloidea</taxon>
        <taxon>Coccinellidae</taxon>
        <taxon>Epilachninae</taxon>
        <taxon>Epilachnini</taxon>
        <taxon>Henosepilachna</taxon>
    </lineage>
</organism>
<keyword evidence="1" id="KW-0132">Cell division</keyword>
<name>A0AAW1U5A1_9CUCU</name>
<dbReference type="PROSITE" id="PS00292">
    <property type="entry name" value="CYCLINS"/>
    <property type="match status" value="1"/>
</dbReference>
<evidence type="ECO:0000313" key="8">
    <source>
        <dbReference type="EMBL" id="KAK9875844.1"/>
    </source>
</evidence>
<comment type="similarity">
    <text evidence="4">Belongs to the cyclin family.</text>
</comment>
<dbReference type="SMART" id="SM01332">
    <property type="entry name" value="Cyclin_C"/>
    <property type="match status" value="1"/>
</dbReference>
<evidence type="ECO:0000313" key="9">
    <source>
        <dbReference type="Proteomes" id="UP001431783"/>
    </source>
</evidence>
<dbReference type="Gene3D" id="1.10.472.10">
    <property type="entry name" value="Cyclin-like"/>
    <property type="match status" value="2"/>
</dbReference>
<dbReference type="InterPro" id="IPR013763">
    <property type="entry name" value="Cyclin-like_dom"/>
</dbReference>
<dbReference type="GO" id="GO:0016538">
    <property type="term" value="F:cyclin-dependent protein serine/threonine kinase regulator activity"/>
    <property type="evidence" value="ECO:0007669"/>
    <property type="project" value="InterPro"/>
</dbReference>
<protein>
    <recommendedName>
        <fullName evidence="10">Cyclin A</fullName>
    </recommendedName>
</protein>
<gene>
    <name evidence="8" type="ORF">WA026_009631</name>
</gene>
<dbReference type="InterPro" id="IPR036915">
    <property type="entry name" value="Cyclin-like_sf"/>
</dbReference>
<keyword evidence="2 4" id="KW-0195">Cyclin</keyword>
<evidence type="ECO:0000256" key="5">
    <source>
        <dbReference type="SAM" id="MobiDB-lite"/>
    </source>
</evidence>
<proteinExistence type="inferred from homology"/>
<dbReference type="PANTHER" id="PTHR10177">
    <property type="entry name" value="CYCLINS"/>
    <property type="match status" value="1"/>
</dbReference>
<accession>A0AAW1U5A1</accession>
<dbReference type="AlphaFoldDB" id="A0AAW1U5A1"/>
<evidence type="ECO:0000256" key="2">
    <source>
        <dbReference type="ARBA" id="ARBA00023127"/>
    </source>
</evidence>
<dbReference type="GO" id="GO:0005634">
    <property type="term" value="C:nucleus"/>
    <property type="evidence" value="ECO:0007669"/>
    <property type="project" value="UniProtKB-ARBA"/>
</dbReference>
<feature type="compositionally biased region" description="Acidic residues" evidence="5">
    <location>
        <begin position="121"/>
        <end position="133"/>
    </location>
</feature>
<dbReference type="InterPro" id="IPR048258">
    <property type="entry name" value="Cyclins_cyclin-box"/>
</dbReference>
<dbReference type="Proteomes" id="UP001431783">
    <property type="component" value="Unassembled WGS sequence"/>
</dbReference>
<dbReference type="InterPro" id="IPR006671">
    <property type="entry name" value="Cyclin_N"/>
</dbReference>
<keyword evidence="3" id="KW-0131">Cell cycle</keyword>
<dbReference type="Pfam" id="PF00134">
    <property type="entry name" value="Cyclin_N"/>
    <property type="match status" value="1"/>
</dbReference>
<dbReference type="FunFam" id="1.10.472.10:FF:000001">
    <property type="entry name" value="G2/mitotic-specific cyclin"/>
    <property type="match status" value="1"/>
</dbReference>
<dbReference type="Pfam" id="PF02984">
    <property type="entry name" value="Cyclin_C"/>
    <property type="match status" value="1"/>
</dbReference>
<comment type="caution">
    <text evidence="8">The sequence shown here is derived from an EMBL/GenBank/DDBJ whole genome shotgun (WGS) entry which is preliminary data.</text>
</comment>
<feature type="domain" description="Cyclin-like" evidence="6">
    <location>
        <begin position="313"/>
        <end position="396"/>
    </location>
</feature>
<reference evidence="8 9" key="1">
    <citation type="submission" date="2023-03" db="EMBL/GenBank/DDBJ databases">
        <title>Genome insight into feeding habits of ladybird beetles.</title>
        <authorList>
            <person name="Li H.-S."/>
            <person name="Huang Y.-H."/>
            <person name="Pang H."/>
        </authorList>
    </citation>
    <scope>NUCLEOTIDE SEQUENCE [LARGE SCALE GENOMIC DNA]</scope>
    <source>
        <strain evidence="8">SYSU_2023b</strain>
        <tissue evidence="8">Whole body</tissue>
    </source>
</reference>
<dbReference type="GO" id="GO:0044772">
    <property type="term" value="P:mitotic cell cycle phase transition"/>
    <property type="evidence" value="ECO:0007669"/>
    <property type="project" value="InterPro"/>
</dbReference>
<keyword evidence="9" id="KW-1185">Reference proteome</keyword>
<feature type="region of interest" description="Disordered" evidence="5">
    <location>
        <begin position="121"/>
        <end position="146"/>
    </location>
</feature>
<sequence length="434" mass="50008">MATFRVYQDKENCTEVRQKQGAITMAASIKQRSVLGILDGNKLTDRNIKANLKQSLVTRKEATQTKSQNVEMRENTRNFFVPVAQFEAFKVYEDKSEDIEKTFASSVEQKLEVVNDEIIEDEHEHEENGEESPENMSVQSISSPMNNENSFKEAAFLAQEQVLEHRNQRAKELEVSEYQHDIYRYLREVELRHRPKPTYMRKQPDINHNMRTILVDWLVEVAEEYKLQSETLYLAVNFIDRFLSYMSVVRAKLQLVGTAAMYIASKYEEILPPDVSEFVYITDDTYSKKQVIRMEHLILKVLGFDLSVPTPLSFITAITTLNKGVKDKVVKLAMYLCELGLLEAEPFLEFLPSVLAASAIALAQHTLGEEVWPKSFVGTTGFELSHLKRCIIFLNIMFTKAPTLSQHAIQDKYKSLKYLHVSKLVPLEETIKFD</sequence>
<dbReference type="CDD" id="cd20504">
    <property type="entry name" value="CYCLIN_CCNA_rpt1"/>
    <property type="match status" value="1"/>
</dbReference>
<dbReference type="GO" id="GO:0051301">
    <property type="term" value="P:cell division"/>
    <property type="evidence" value="ECO:0007669"/>
    <property type="project" value="UniProtKB-KW"/>
</dbReference>
<dbReference type="PIRSF" id="PIRSF001771">
    <property type="entry name" value="Cyclin_A_B_D_E"/>
    <property type="match status" value="1"/>
</dbReference>
<dbReference type="InterPro" id="IPR039361">
    <property type="entry name" value="Cyclin"/>
</dbReference>
<dbReference type="SUPFAM" id="SSF47954">
    <property type="entry name" value="Cyclin-like"/>
    <property type="match status" value="2"/>
</dbReference>
<dbReference type="InterPro" id="IPR046965">
    <property type="entry name" value="Cyclin_A/B-like"/>
</dbReference>